<dbReference type="SUPFAM" id="SSF56322">
    <property type="entry name" value="ADC synthase"/>
    <property type="match status" value="1"/>
</dbReference>
<name>A0ABS7T497_9GAMM</name>
<dbReference type="NCBIfam" id="NF006563">
    <property type="entry name" value="PRK09070.1"/>
    <property type="match status" value="1"/>
</dbReference>
<dbReference type="InterPro" id="IPR006805">
    <property type="entry name" value="Anth_synth_I_N"/>
</dbReference>
<keyword evidence="3" id="KW-0032">Aminotransferase</keyword>
<dbReference type="Pfam" id="PF00425">
    <property type="entry name" value="Chorismate_bind"/>
    <property type="match status" value="1"/>
</dbReference>
<dbReference type="PANTHER" id="PTHR11236:SF9">
    <property type="entry name" value="ANTHRANILATE SYNTHASE COMPONENT 1"/>
    <property type="match status" value="1"/>
</dbReference>
<dbReference type="PRINTS" id="PR00095">
    <property type="entry name" value="ANTSNTHASEI"/>
</dbReference>
<keyword evidence="3" id="KW-0808">Transferase</keyword>
<dbReference type="Pfam" id="PF04715">
    <property type="entry name" value="Anth_synt_I_N"/>
    <property type="match status" value="1"/>
</dbReference>
<feature type="domain" description="Anthranilate synthase component I N-terminal" evidence="2">
    <location>
        <begin position="21"/>
        <end position="143"/>
    </location>
</feature>
<evidence type="ECO:0000259" key="2">
    <source>
        <dbReference type="Pfam" id="PF04715"/>
    </source>
</evidence>
<dbReference type="InterPro" id="IPR005801">
    <property type="entry name" value="ADC_synthase"/>
</dbReference>
<gene>
    <name evidence="3" type="ORF">K6753_04120</name>
</gene>
<dbReference type="Gene3D" id="3.60.120.10">
    <property type="entry name" value="Anthranilate synthase"/>
    <property type="match status" value="1"/>
</dbReference>
<dbReference type="PANTHER" id="PTHR11236">
    <property type="entry name" value="AMINOBENZOATE/ANTHRANILATE SYNTHASE"/>
    <property type="match status" value="1"/>
</dbReference>
<accession>A0ABS7T497</accession>
<feature type="domain" description="Chorismate-utilising enzyme C-terminal" evidence="1">
    <location>
        <begin position="185"/>
        <end position="441"/>
    </location>
</feature>
<dbReference type="InterPro" id="IPR015890">
    <property type="entry name" value="Chorismate_C"/>
</dbReference>
<evidence type="ECO:0000313" key="3">
    <source>
        <dbReference type="EMBL" id="MBZ4038711.1"/>
    </source>
</evidence>
<proteinExistence type="predicted"/>
<comment type="caution">
    <text evidence="3">The sequence shown here is derived from an EMBL/GenBank/DDBJ whole genome shotgun (WGS) entry which is preliminary data.</text>
</comment>
<dbReference type="GO" id="GO:0046820">
    <property type="term" value="F:4-amino-4-deoxychorismate synthase activity"/>
    <property type="evidence" value="ECO:0007669"/>
    <property type="project" value="UniProtKB-EC"/>
</dbReference>
<dbReference type="EMBL" id="JAINZW010000002">
    <property type="protein sequence ID" value="MBZ4038711.1"/>
    <property type="molecule type" value="Genomic_DNA"/>
</dbReference>
<sequence length="453" mass="49401">MLLTRALPSSIDLLDLHRQAPQRYPLLLESSAHGTAQGRWDLLLMAGHESLRLDRDGMTRNQDGDVVEGDFLHALDTAWQRERTDRDEPRWPFRGGWALLLGYELAGQVEPVLNLPDARGALPVALAVRCHAAVLRDHATGECIAVAEPGHAPLLDSIEYDCAKRPPAMPEWQAPSRISEDDPGRYLSGVRRVLDYLAAGDVFQANLSRAWHATFERELEPAALFARLRHNNPAPFAGIFETAEGAVVSASPERLVSVRGDLVETRPIAGTRSRTAGDDDVARVQELVGHPKERAEHVMLIDLERNDLGRVCVPGSVEVDELMTVESYAHVHHIVSNVRGRLNPGTTPGDVIRATFPGGTITGCPKVRCMQIIAELEGTGRGAYTGAMGWLNRDGDLDLNILIRSAELEPAGKGSVLRFRTGAGIVADSDPARELDETRAKARGMLRALGVEG</sequence>
<protein>
    <submittedName>
        <fullName evidence="3">Aminodeoxychorismate synthase component I</fullName>
        <ecNumber evidence="3">2.6.1.85</ecNumber>
    </submittedName>
</protein>
<keyword evidence="4" id="KW-1185">Reference proteome</keyword>
<organism evidence="3 4">
    <name type="scientific">Novilysobacter selenitireducens</name>
    <dbReference type="NCBI Taxonomy" id="2872639"/>
    <lineage>
        <taxon>Bacteria</taxon>
        <taxon>Pseudomonadati</taxon>
        <taxon>Pseudomonadota</taxon>
        <taxon>Gammaproteobacteria</taxon>
        <taxon>Lysobacterales</taxon>
        <taxon>Lysobacteraceae</taxon>
        <taxon>Novilysobacter</taxon>
    </lineage>
</organism>
<reference evidence="3 4" key="1">
    <citation type="submission" date="2021-09" db="EMBL/GenBank/DDBJ databases">
        <title>Lysobacter sp. 13A isolated from the river sediment.</title>
        <authorList>
            <person name="Liu H."/>
            <person name="Li S."/>
            <person name="Mao S."/>
        </authorList>
    </citation>
    <scope>NUCLEOTIDE SEQUENCE [LARGE SCALE GENOMIC DNA]</scope>
    <source>
        <strain evidence="3 4">13A</strain>
    </source>
</reference>
<dbReference type="InterPro" id="IPR010118">
    <property type="entry name" value="Para-NH2Bz/anthranilate_synth"/>
</dbReference>
<dbReference type="NCBIfam" id="TIGR01824">
    <property type="entry name" value="PabB-clade2"/>
    <property type="match status" value="1"/>
</dbReference>
<evidence type="ECO:0000259" key="1">
    <source>
        <dbReference type="Pfam" id="PF00425"/>
    </source>
</evidence>
<evidence type="ECO:0000313" key="4">
    <source>
        <dbReference type="Proteomes" id="UP001430954"/>
    </source>
</evidence>
<dbReference type="RefSeq" id="WP_223674922.1">
    <property type="nucleotide sequence ID" value="NZ_JAINZW010000002.1"/>
</dbReference>
<dbReference type="InterPro" id="IPR019999">
    <property type="entry name" value="Anth_synth_I-like"/>
</dbReference>
<dbReference type="EC" id="2.6.1.85" evidence="3"/>
<dbReference type="Proteomes" id="UP001430954">
    <property type="component" value="Unassembled WGS sequence"/>
</dbReference>